<protein>
    <submittedName>
        <fullName evidence="3">DNA binding domain-containing protein</fullName>
    </submittedName>
    <submittedName>
        <fullName evidence="4">Divergent AAA domain</fullName>
    </submittedName>
</protein>
<evidence type="ECO:0000259" key="1">
    <source>
        <dbReference type="Pfam" id="PF04326"/>
    </source>
</evidence>
<dbReference type="Pfam" id="PF21247">
    <property type="entry name" value="Fic-like_C"/>
    <property type="match status" value="1"/>
</dbReference>
<feature type="domain" description="Filamentation induced by cAMP protein Fic-like C-terminal" evidence="2">
    <location>
        <begin position="392"/>
        <end position="455"/>
    </location>
</feature>
<keyword evidence="6" id="KW-1185">Reference proteome</keyword>
<proteinExistence type="predicted"/>
<evidence type="ECO:0000313" key="6">
    <source>
        <dbReference type="Proteomes" id="UP000594903"/>
    </source>
</evidence>
<name>A0A378XHC0_9BURK</name>
<dbReference type="InterPro" id="IPR038475">
    <property type="entry name" value="RecG_C_sf"/>
</dbReference>
<dbReference type="Proteomes" id="UP000254603">
    <property type="component" value="Unassembled WGS sequence"/>
</dbReference>
<dbReference type="OrthoDB" id="9768354at2"/>
<accession>A0A378XHC0</accession>
<dbReference type="Pfam" id="PF04326">
    <property type="entry name" value="SLFN_AlbA_2"/>
    <property type="match status" value="1"/>
</dbReference>
<dbReference type="EMBL" id="CP065725">
    <property type="protein sequence ID" value="QPT39048.1"/>
    <property type="molecule type" value="Genomic_DNA"/>
</dbReference>
<reference evidence="3 6" key="2">
    <citation type="submission" date="2020-12" db="EMBL/GenBank/DDBJ databases">
        <title>FDA dAtabase for Regulatory Grade micrObial Sequences (FDA-ARGOS): Supporting development and validation of Infectious Disease Dx tests.</title>
        <authorList>
            <person name="Sproer C."/>
            <person name="Gronow S."/>
            <person name="Severitt S."/>
            <person name="Schroder I."/>
            <person name="Tallon L."/>
            <person name="Sadzewicz L."/>
            <person name="Zhao X."/>
            <person name="Boylan J."/>
            <person name="Ott S."/>
            <person name="Bowen H."/>
            <person name="Vavikolanu K."/>
            <person name="Mehta A."/>
            <person name="Aluvathingal J."/>
            <person name="Nadendla S."/>
            <person name="Lowell S."/>
            <person name="Myers T."/>
            <person name="Yan Y."/>
            <person name="Sichtig H."/>
        </authorList>
    </citation>
    <scope>NUCLEOTIDE SEQUENCE [LARGE SCALE GENOMIC DNA]</scope>
    <source>
        <strain evidence="3 6">FDAARGOS_872</strain>
    </source>
</reference>
<dbReference type="PANTHER" id="PTHR30595:SF6">
    <property type="entry name" value="SCHLAFEN ALBA-2 DOMAIN-CONTAINING PROTEIN"/>
    <property type="match status" value="1"/>
</dbReference>
<organism evidence="4 5">
    <name type="scientific">Oligella ureolytica</name>
    <dbReference type="NCBI Taxonomy" id="90244"/>
    <lineage>
        <taxon>Bacteria</taxon>
        <taxon>Pseudomonadati</taxon>
        <taxon>Pseudomonadota</taxon>
        <taxon>Betaproteobacteria</taxon>
        <taxon>Burkholderiales</taxon>
        <taxon>Alcaligenaceae</taxon>
        <taxon>Oligella</taxon>
    </lineage>
</organism>
<dbReference type="AlphaFoldDB" id="A0A378XHC0"/>
<reference evidence="4 5" key="1">
    <citation type="submission" date="2018-06" db="EMBL/GenBank/DDBJ databases">
        <authorList>
            <consortium name="Pathogen Informatics"/>
            <person name="Doyle S."/>
        </authorList>
    </citation>
    <scope>NUCLEOTIDE SEQUENCE [LARGE SCALE GENOMIC DNA]</scope>
    <source>
        <strain evidence="4 5">NCTC11997</strain>
    </source>
</reference>
<dbReference type="Gene3D" id="3.30.950.30">
    <property type="entry name" value="Schlafen, AAA domain"/>
    <property type="match status" value="1"/>
</dbReference>
<evidence type="ECO:0000313" key="3">
    <source>
        <dbReference type="EMBL" id="QPT39048.1"/>
    </source>
</evidence>
<dbReference type="PANTHER" id="PTHR30595">
    <property type="entry name" value="GLPR-RELATED TRANSCRIPTIONAL REPRESSOR"/>
    <property type="match status" value="1"/>
</dbReference>
<sequence>MTINHSSSETHRVEFKRELTPALDLEKEVIAFLNSAEGGFIYIGVDQHAKALSNQAIDSDMLKIKDRIKMNIAPSAMGLFDVIVDNWQGTEVIKLIIASGSEKPYFKQKYGMTEKGCFIRLGSAAEPMKQNQIDRLFAGRTRNSIGKIKSHRQELSFAQLRIYYEEKRKPLNQQFKKNLELLTEEGELNYAGYLLADENAVSIKVAKYADTTRVHLIESNEYGYSSLIKATLSVLHKLETENTTSTLITAKNRIESRLWEPVALREAVINAMIHNDYTREVPPKFEIFSDRLEITSAGSLPEGLSQEEFFEGYSIPRNKELMRVFKDLELVEQLGTGVQRILAHYERENFVFTDNFTRIKLPIKAAHQDFLSDIRKTSIYRTSDQATDQVSDQVKRLLLVLNHNELSTQELLNLLQLRHLPSFRKNYLHPALDSSLLEMTQPESPRSPTQKYRLTEKGFKLLERLSTTLALNHSQ</sequence>
<dbReference type="Proteomes" id="UP000594903">
    <property type="component" value="Chromosome"/>
</dbReference>
<evidence type="ECO:0000259" key="2">
    <source>
        <dbReference type="Pfam" id="PF21247"/>
    </source>
</evidence>
<dbReference type="STRING" id="1122619.GCA_000373745_00620"/>
<dbReference type="InterPro" id="IPR049514">
    <property type="entry name" value="Fic-like_C"/>
</dbReference>
<dbReference type="Gene3D" id="3.30.565.60">
    <property type="match status" value="1"/>
</dbReference>
<evidence type="ECO:0000313" key="5">
    <source>
        <dbReference type="Proteomes" id="UP000254603"/>
    </source>
</evidence>
<evidence type="ECO:0000313" key="4">
    <source>
        <dbReference type="EMBL" id="SUA54634.1"/>
    </source>
</evidence>
<dbReference type="InterPro" id="IPR007421">
    <property type="entry name" value="Schlafen_AlbA_2_dom"/>
</dbReference>
<dbReference type="RefSeq" id="WP_018573795.1">
    <property type="nucleotide sequence ID" value="NZ_CP065725.1"/>
</dbReference>
<gene>
    <name evidence="3" type="ORF">I6G29_07505</name>
    <name evidence="4" type="ORF">NCTC11997_01562</name>
</gene>
<dbReference type="EMBL" id="UGSB01000001">
    <property type="protein sequence ID" value="SUA54634.1"/>
    <property type="molecule type" value="Genomic_DNA"/>
</dbReference>
<dbReference type="InterPro" id="IPR038461">
    <property type="entry name" value="Schlafen_AlbA_2_dom_sf"/>
</dbReference>
<feature type="domain" description="Schlafen AlbA-2" evidence="1">
    <location>
        <begin position="9"/>
        <end position="128"/>
    </location>
</feature>
<dbReference type="Pfam" id="PF13749">
    <property type="entry name" value="HATPase_c_4"/>
    <property type="match status" value="1"/>
</dbReference>